<dbReference type="AlphaFoldDB" id="A0A8K1GG27"/>
<dbReference type="Pfam" id="PF15696">
    <property type="entry name" value="RAD51_interact"/>
    <property type="match status" value="1"/>
</dbReference>
<sequence>MSALHCDWVVQRHWTVSANIVLIFVSMKSAYSKRFLSSSPDETECYLNPRQTKTESDQKIREKKDQQKLEQKINGGSKCQTSPHKLLYLPERQNNWALEKQSCDTVRKTCMREFFSSETCNNEELPCIVSENEPPIKKWRPENEDQSPIEDDIPLNVCGQPLETELLNVSSSADTCQNLPVLNPPQVQQNNSIEKINKRNEDDELKQNSSVTSLNRHMFQTDLFSQNSPNIYQSVTLSLDSSSFVNREISEDGHCRNSSSADKQKTSETIPAMVQYLSVGSPAMTDTNLPVKSKETAPFSLQGHEQLNKTGSSEPATLKQHLEYVKEQEERNDEQMCVTNESQCETVMNYLIMSYSEDKSKTFIAAEEELKMPLSIMNNGCLEDVKDKCLPLENKITHEFELKRKFDLVLEELRMFHEISKENVNNLSSLETNLPNSYWELNKAEGIDENMARVSQRNICISSPICGTTKGKHITDINESSLHEKILNESEDQKVPKEYSISRMPSEELLHSPAEGAANRNPYTWHPAFLPGTLFKEQSYNLQKEGGYFLSRDIIRVQPLKTCKGPIRIGLSRKARPKKLHPYLK</sequence>
<dbReference type="InterPro" id="IPR031419">
    <property type="entry name" value="RAD51_interact"/>
</dbReference>
<dbReference type="EMBL" id="SWJQ01000268">
    <property type="protein sequence ID" value="TRZ17423.1"/>
    <property type="molecule type" value="Genomic_DNA"/>
</dbReference>
<feature type="compositionally biased region" description="Basic and acidic residues" evidence="1">
    <location>
        <begin position="52"/>
        <end position="67"/>
    </location>
</feature>
<reference evidence="3" key="1">
    <citation type="submission" date="2019-04" db="EMBL/GenBank/DDBJ databases">
        <title>Genome assembly of Zosterops borbonicus 15179.</title>
        <authorList>
            <person name="Leroy T."/>
            <person name="Anselmetti Y."/>
            <person name="Tilak M.-K."/>
            <person name="Nabholz B."/>
        </authorList>
    </citation>
    <scope>NUCLEOTIDE SEQUENCE</scope>
    <source>
        <strain evidence="3">HGM_15179</strain>
        <tissue evidence="3">Muscle</tissue>
    </source>
</reference>
<dbReference type="GO" id="GO:0032991">
    <property type="term" value="C:protein-containing complex"/>
    <property type="evidence" value="ECO:0007669"/>
    <property type="project" value="TreeGrafter"/>
</dbReference>
<evidence type="ECO:0000313" key="3">
    <source>
        <dbReference type="EMBL" id="TRZ17423.1"/>
    </source>
</evidence>
<dbReference type="PANTHER" id="PTHR39229:SF1">
    <property type="entry name" value="RAD51-ASSOCIATED PROTEIN 2"/>
    <property type="match status" value="1"/>
</dbReference>
<feature type="region of interest" description="Disordered" evidence="1">
    <location>
        <begin position="40"/>
        <end position="67"/>
    </location>
</feature>
<comment type="caution">
    <text evidence="3">The sequence shown here is derived from an EMBL/GenBank/DDBJ whole genome shotgun (WGS) entry which is preliminary data.</text>
</comment>
<evidence type="ECO:0000259" key="2">
    <source>
        <dbReference type="Pfam" id="PF15696"/>
    </source>
</evidence>
<accession>A0A8K1GG27</accession>
<keyword evidence="4" id="KW-1185">Reference proteome</keyword>
<dbReference type="PANTHER" id="PTHR39229">
    <property type="entry name" value="MCG1037962"/>
    <property type="match status" value="1"/>
</dbReference>
<dbReference type="Proteomes" id="UP000796761">
    <property type="component" value="Unassembled WGS sequence"/>
</dbReference>
<gene>
    <name evidence="3" type="ORF">HGM15179_009677</name>
</gene>
<evidence type="ECO:0000256" key="1">
    <source>
        <dbReference type="SAM" id="MobiDB-lite"/>
    </source>
</evidence>
<organism evidence="3 4">
    <name type="scientific">Zosterops borbonicus</name>
    <dbReference type="NCBI Taxonomy" id="364589"/>
    <lineage>
        <taxon>Eukaryota</taxon>
        <taxon>Metazoa</taxon>
        <taxon>Chordata</taxon>
        <taxon>Craniata</taxon>
        <taxon>Vertebrata</taxon>
        <taxon>Euteleostomi</taxon>
        <taxon>Archelosauria</taxon>
        <taxon>Archosauria</taxon>
        <taxon>Dinosauria</taxon>
        <taxon>Saurischia</taxon>
        <taxon>Theropoda</taxon>
        <taxon>Coelurosauria</taxon>
        <taxon>Aves</taxon>
        <taxon>Neognathae</taxon>
        <taxon>Neoaves</taxon>
        <taxon>Telluraves</taxon>
        <taxon>Australaves</taxon>
        <taxon>Passeriformes</taxon>
        <taxon>Sylvioidea</taxon>
        <taxon>Zosteropidae</taxon>
        <taxon>Zosterops</taxon>
    </lineage>
</organism>
<evidence type="ECO:0000313" key="4">
    <source>
        <dbReference type="Proteomes" id="UP000796761"/>
    </source>
</evidence>
<feature type="domain" description="RAD51 interacting motif" evidence="2">
    <location>
        <begin position="546"/>
        <end position="584"/>
    </location>
</feature>
<dbReference type="OrthoDB" id="9934401at2759"/>
<proteinExistence type="predicted"/>
<protein>
    <recommendedName>
        <fullName evidence="2">RAD51 interacting motif domain-containing protein</fullName>
    </recommendedName>
</protein>
<name>A0A8K1GG27_9PASS</name>
<dbReference type="InterPro" id="IPR053355">
    <property type="entry name" value="RAD51-associated"/>
</dbReference>